<evidence type="ECO:0000313" key="1">
    <source>
        <dbReference type="EMBL" id="TDK30958.1"/>
    </source>
</evidence>
<dbReference type="Gene3D" id="3.40.50.300">
    <property type="entry name" value="P-loop containing nucleotide triphosphate hydrolases"/>
    <property type="match status" value="2"/>
</dbReference>
<evidence type="ECO:0008006" key="3">
    <source>
        <dbReference type="Google" id="ProtNLM"/>
    </source>
</evidence>
<sequence length="1001" mass="112056">MADEVGLGKTIVASGVIQKMTRSRRKGPLCVLYVCSNLTIARQNMDGLLSFLGKKEREEAIGTIDRPSLMPTREMPTHPGVRVFQLTPDTAIPTRKGQRRDGRMEERALALVLIRQIAPNVSTAGLFRAFKRNAGVSFKGWVKHYQQMGAERKGLGGGEYRARFRDALREVLGITEGGHLPPRLNQFLQERNYQDLVAAARTALAIAALRDIAPDLVIFDEFQRFRDLTDEGDEPEADSDGNESADIRERAAARVMDAIRGDAGSDAPALLLLSATPYTPYRSRQERRVAGAAEDQHSSDFFSLVSFLAADGMVADQALQLFSKLREELQKGELRSERAVDLRGELTALLTPLMSRTERTSVRLNSCDGHSSSKLIESELLPSDLRQFQDMHDCLSEQDRDWIVPLWQSVPLPMQTLGNRYTAWRRKRRMPAQVELSKQVRDEYKKPAHWPHPRLRALIATTSGVSMAMPWSRPSLPWWPLARNWKFDGSAADDDKLLVFSRFRAVPTALSGLLSYTAEQRMVPRLRDGETSYETVPRHWLKPSSALLELFHPSPLLASIEPLQAPIGKLAVMQTGVRRQLRERLAELGVKLVAKRKGHRKSWELLPALELRAGLWATSSKAWLDTSDELGDDSGGLLTEALHKWDEAAVRECTEISARELDELVALAMEAPGVALLRALQRHWPEATDHMSDVVSTAWNGLRNYLNRPLFVSALTSRKVSRYPAAIRLAVIEGGFESVLDEHFWYLSQKPASTLSEVLAELRAALRLRDPNVTFHEPADDAEAAECDQSFRVRCHVAIPLTEGRIHGKREIGSDEPLRPDEVRRAFNSPFWPKVLVTTSIGQEGLDLHPWCSALAHWDLATGPVALEQREGRITRFAGLAVRRAIASRMQLRLMMNVGTGSPWKQLAQLAESELGDDSGLAPWWTVDGARCKNYVFSAFTSEQRIGLDALNQERALYRLVLGMPDQNDLMNVLKIKLEQGEASEVGAACLDLCAYNRERG</sequence>
<dbReference type="AlphaFoldDB" id="A0A4R5U9E5"/>
<organism evidence="1 2">
    <name type="scientific">Luteimonas terrae</name>
    <dbReference type="NCBI Taxonomy" id="1530191"/>
    <lineage>
        <taxon>Bacteria</taxon>
        <taxon>Pseudomonadati</taxon>
        <taxon>Pseudomonadota</taxon>
        <taxon>Gammaproteobacteria</taxon>
        <taxon>Lysobacterales</taxon>
        <taxon>Lysobacteraceae</taxon>
        <taxon>Luteimonas</taxon>
    </lineage>
</organism>
<dbReference type="Proteomes" id="UP000295543">
    <property type="component" value="Unassembled WGS sequence"/>
</dbReference>
<gene>
    <name evidence="1" type="ORF">E2F49_11520</name>
</gene>
<dbReference type="InterPro" id="IPR027417">
    <property type="entry name" value="P-loop_NTPase"/>
</dbReference>
<dbReference type="EMBL" id="SMTG01000004">
    <property type="protein sequence ID" value="TDK30958.1"/>
    <property type="molecule type" value="Genomic_DNA"/>
</dbReference>
<comment type="caution">
    <text evidence="1">The sequence shown here is derived from an EMBL/GenBank/DDBJ whole genome shotgun (WGS) entry which is preliminary data.</text>
</comment>
<accession>A0A4R5U9E5</accession>
<evidence type="ECO:0000313" key="2">
    <source>
        <dbReference type="Proteomes" id="UP000295543"/>
    </source>
</evidence>
<protein>
    <recommendedName>
        <fullName evidence="3">Helicase</fullName>
    </recommendedName>
</protein>
<reference evidence="1 2" key="1">
    <citation type="submission" date="2019-03" db="EMBL/GenBank/DDBJ databases">
        <title>Luteimonas zhaokaii sp.nov., isolated from the rectal contents of Plateau pika in Yushu, Qinghai Province, China.</title>
        <authorList>
            <person name="Zhang G."/>
        </authorList>
    </citation>
    <scope>NUCLEOTIDE SEQUENCE [LARGE SCALE GENOMIC DNA]</scope>
    <source>
        <strain evidence="1 2">THG-MD21</strain>
    </source>
</reference>
<dbReference type="SUPFAM" id="SSF52540">
    <property type="entry name" value="P-loop containing nucleoside triphosphate hydrolases"/>
    <property type="match status" value="2"/>
</dbReference>
<dbReference type="OrthoDB" id="9814088at2"/>
<keyword evidence="2" id="KW-1185">Reference proteome</keyword>
<proteinExistence type="predicted"/>
<name>A0A4R5U9E5_9GAMM</name>